<feature type="domain" description="DNA primase/polymerase bifunctional N-terminal" evidence="1">
    <location>
        <begin position="13"/>
        <end position="191"/>
    </location>
</feature>
<organism evidence="2 3">
    <name type="scientific">Actinacidiphila bryophytorum</name>
    <dbReference type="NCBI Taxonomy" id="1436133"/>
    <lineage>
        <taxon>Bacteria</taxon>
        <taxon>Bacillati</taxon>
        <taxon>Actinomycetota</taxon>
        <taxon>Actinomycetes</taxon>
        <taxon>Kitasatosporales</taxon>
        <taxon>Streptomycetaceae</taxon>
        <taxon>Actinacidiphila</taxon>
    </lineage>
</organism>
<evidence type="ECO:0000259" key="1">
    <source>
        <dbReference type="SMART" id="SM00943"/>
    </source>
</evidence>
<gene>
    <name evidence="2" type="ORF">SBRY_30147</name>
</gene>
<sequence>MTQRPRTVLLAAALTAAERGWPVVPLHPRSKIPALHGDRRCPRTGDCTHGHRTFEQRATTDPERIRRCWSAGAFNVGIATGPAGLVVVDLDTLKPKDKKGTPTGAESFLALCERAGQPVPTTYRTRTPSGGEHLYFAAPAGARLPSSSGSLAPKIDTRAWGGQVVAPGSVTRDGTYAVLDTSSVAALPPWLQAALTAPEKPATGPYRPMPVRDATRCAAVALEREAADVAARTEVGCRNKELLRAVIRMGRFVAWGDIDRTTVEAAFQAGGESAGLTAAECRTTIQSGLAYSLRTVRPRETR</sequence>
<dbReference type="SMART" id="SM00943">
    <property type="entry name" value="Prim-Pol"/>
    <property type="match status" value="1"/>
</dbReference>
<protein>
    <submittedName>
        <fullName evidence="2">Bifunctional DNA primase/polymerase, N-terminal</fullName>
    </submittedName>
</protein>
<name>A0A9W4H0H7_9ACTN</name>
<dbReference type="RefSeq" id="WP_205046682.1">
    <property type="nucleotide sequence ID" value="NZ_CAJVAX010000017.1"/>
</dbReference>
<dbReference type="Pfam" id="PF09250">
    <property type="entry name" value="Prim-Pol"/>
    <property type="match status" value="1"/>
</dbReference>
<dbReference type="AlphaFoldDB" id="A0A9W4H0H7"/>
<dbReference type="CDD" id="cd04859">
    <property type="entry name" value="Prim_Pol"/>
    <property type="match status" value="1"/>
</dbReference>
<dbReference type="InterPro" id="IPR015330">
    <property type="entry name" value="DNA_primase/pol_bifunc_N"/>
</dbReference>
<reference evidence="2" key="1">
    <citation type="submission" date="2021-06" db="EMBL/GenBank/DDBJ databases">
        <authorList>
            <person name="Arsene-Ploetze F."/>
        </authorList>
    </citation>
    <scope>NUCLEOTIDE SEQUENCE</scope>
    <source>
        <strain evidence="2">SBRY1</strain>
    </source>
</reference>
<dbReference type="Proteomes" id="UP001153328">
    <property type="component" value="Unassembled WGS sequence"/>
</dbReference>
<dbReference type="SUPFAM" id="SSF56747">
    <property type="entry name" value="Prim-pol domain"/>
    <property type="match status" value="1"/>
</dbReference>
<keyword evidence="3" id="KW-1185">Reference proteome</keyword>
<dbReference type="EMBL" id="CAJVAX010000017">
    <property type="protein sequence ID" value="CAG7637688.1"/>
    <property type="molecule type" value="Genomic_DNA"/>
</dbReference>
<accession>A0A9W4H0H7</accession>
<comment type="caution">
    <text evidence="2">The sequence shown here is derived from an EMBL/GenBank/DDBJ whole genome shotgun (WGS) entry which is preliminary data.</text>
</comment>
<proteinExistence type="predicted"/>
<evidence type="ECO:0000313" key="2">
    <source>
        <dbReference type="EMBL" id="CAG7637688.1"/>
    </source>
</evidence>
<evidence type="ECO:0000313" key="3">
    <source>
        <dbReference type="Proteomes" id="UP001153328"/>
    </source>
</evidence>